<accession>A0A225DD03</accession>
<dbReference type="AlphaFoldDB" id="A0A225DD03"/>
<keyword evidence="2" id="KW-1185">Reference proteome</keyword>
<reference evidence="2" key="1">
    <citation type="submission" date="2017-06" db="EMBL/GenBank/DDBJ databases">
        <title>Genome analysis of Fimbriiglobus ruber SP5, the first member of the order Planctomycetales with confirmed chitinolytic capability.</title>
        <authorList>
            <person name="Ravin N.V."/>
            <person name="Rakitin A.L."/>
            <person name="Ivanova A.A."/>
            <person name="Beletsky A.V."/>
            <person name="Kulichevskaya I.S."/>
            <person name="Mardanov A.V."/>
            <person name="Dedysh S.N."/>
        </authorList>
    </citation>
    <scope>NUCLEOTIDE SEQUENCE [LARGE SCALE GENOMIC DNA]</scope>
    <source>
        <strain evidence="2">SP5</strain>
    </source>
</reference>
<sequence>MGTYNLYIIGSKDPDGDEGGTDSWDGEARVFVVARTEEEALSLMGTRTFLCVHVVATEVKLDRPKVLAWSPYEGPGDI</sequence>
<dbReference type="RefSeq" id="WP_088260586.1">
    <property type="nucleotide sequence ID" value="NZ_NIDE01000020.1"/>
</dbReference>
<protein>
    <submittedName>
        <fullName evidence="1">Uncharacterized protein</fullName>
    </submittedName>
</protein>
<gene>
    <name evidence="1" type="ORF">FRUB_10256</name>
</gene>
<organism evidence="1 2">
    <name type="scientific">Fimbriiglobus ruber</name>
    <dbReference type="NCBI Taxonomy" id="1908690"/>
    <lineage>
        <taxon>Bacteria</taxon>
        <taxon>Pseudomonadati</taxon>
        <taxon>Planctomycetota</taxon>
        <taxon>Planctomycetia</taxon>
        <taxon>Gemmatales</taxon>
        <taxon>Gemmataceae</taxon>
        <taxon>Fimbriiglobus</taxon>
    </lineage>
</organism>
<name>A0A225DD03_9BACT</name>
<comment type="caution">
    <text evidence="1">The sequence shown here is derived from an EMBL/GenBank/DDBJ whole genome shotgun (WGS) entry which is preliminary data.</text>
</comment>
<evidence type="ECO:0000313" key="1">
    <source>
        <dbReference type="EMBL" id="OWK34285.1"/>
    </source>
</evidence>
<proteinExistence type="predicted"/>
<evidence type="ECO:0000313" key="2">
    <source>
        <dbReference type="Proteomes" id="UP000214646"/>
    </source>
</evidence>
<dbReference type="Proteomes" id="UP000214646">
    <property type="component" value="Unassembled WGS sequence"/>
</dbReference>
<dbReference type="EMBL" id="NIDE01000020">
    <property type="protein sequence ID" value="OWK34285.1"/>
    <property type="molecule type" value="Genomic_DNA"/>
</dbReference>